<dbReference type="AlphaFoldDB" id="A0A6P9CIU8"/>
<keyword evidence="7" id="KW-0675">Receptor</keyword>
<evidence type="ECO:0000256" key="8">
    <source>
        <dbReference type="ARBA" id="ARBA00023224"/>
    </source>
</evidence>
<keyword evidence="3 9" id="KW-0812">Transmembrane</keyword>
<feature type="transmembrane region" description="Helical" evidence="9">
    <location>
        <begin position="199"/>
        <end position="220"/>
    </location>
</feature>
<dbReference type="KEGG" id="pgut:117671466"/>
<organism evidence="11 12">
    <name type="scientific">Pantherophis guttatus</name>
    <name type="common">Corn snake</name>
    <name type="synonym">Elaphe guttata</name>
    <dbReference type="NCBI Taxonomy" id="94885"/>
    <lineage>
        <taxon>Eukaryota</taxon>
        <taxon>Metazoa</taxon>
        <taxon>Chordata</taxon>
        <taxon>Craniata</taxon>
        <taxon>Vertebrata</taxon>
        <taxon>Euteleostomi</taxon>
        <taxon>Lepidosauria</taxon>
        <taxon>Squamata</taxon>
        <taxon>Bifurcata</taxon>
        <taxon>Unidentata</taxon>
        <taxon>Episquamata</taxon>
        <taxon>Toxicofera</taxon>
        <taxon>Serpentes</taxon>
        <taxon>Colubroidea</taxon>
        <taxon>Colubridae</taxon>
        <taxon>Colubrinae</taxon>
        <taxon>Pantherophis</taxon>
    </lineage>
</organism>
<keyword evidence="4 9" id="KW-1133">Transmembrane helix</keyword>
<dbReference type="RefSeq" id="XP_034283182.1">
    <property type="nucleotide sequence ID" value="XM_034427291.2"/>
</dbReference>
<keyword evidence="6 9" id="KW-0472">Membrane</keyword>
<name>A0A6P9CIU8_PANGU</name>
<keyword evidence="8" id="KW-0807">Transducer</keyword>
<gene>
    <name evidence="12" type="primary">LOC117671466</name>
</gene>
<dbReference type="PROSITE" id="PS50262">
    <property type="entry name" value="G_PROTEIN_RECEP_F1_2"/>
    <property type="match status" value="1"/>
</dbReference>
<feature type="transmembrane region" description="Helical" evidence="9">
    <location>
        <begin position="268"/>
        <end position="292"/>
    </location>
</feature>
<feature type="transmembrane region" description="Helical" evidence="9">
    <location>
        <begin position="157"/>
        <end position="179"/>
    </location>
</feature>
<evidence type="ECO:0000256" key="9">
    <source>
        <dbReference type="SAM" id="Phobius"/>
    </source>
</evidence>
<dbReference type="InterPro" id="IPR017452">
    <property type="entry name" value="GPCR_Rhodpsn_7TM"/>
</dbReference>
<reference evidence="12" key="1">
    <citation type="submission" date="2025-08" db="UniProtKB">
        <authorList>
            <consortium name="RefSeq"/>
        </authorList>
    </citation>
    <scope>IDENTIFICATION</scope>
    <source>
        <tissue evidence="12">Blood</tissue>
    </source>
</reference>
<evidence type="ECO:0000256" key="4">
    <source>
        <dbReference type="ARBA" id="ARBA00022989"/>
    </source>
</evidence>
<keyword evidence="11" id="KW-1185">Reference proteome</keyword>
<evidence type="ECO:0000256" key="1">
    <source>
        <dbReference type="ARBA" id="ARBA00004651"/>
    </source>
</evidence>
<dbReference type="InParanoid" id="A0A6P9CIU8"/>
<dbReference type="SUPFAM" id="SSF81321">
    <property type="entry name" value="Family A G protein-coupled receptor-like"/>
    <property type="match status" value="1"/>
</dbReference>
<evidence type="ECO:0000313" key="11">
    <source>
        <dbReference type="Proteomes" id="UP001652622"/>
    </source>
</evidence>
<dbReference type="PANTHER" id="PTHR11334:SF29">
    <property type="entry name" value="MAS-RELATED G-PROTEIN COUPLED RECEPTOR MEMBER X2"/>
    <property type="match status" value="1"/>
</dbReference>
<feature type="transmembrane region" description="Helical" evidence="9">
    <location>
        <begin position="232"/>
        <end position="248"/>
    </location>
</feature>
<evidence type="ECO:0000256" key="5">
    <source>
        <dbReference type="ARBA" id="ARBA00023040"/>
    </source>
</evidence>
<proteinExistence type="predicted"/>
<dbReference type="PANTHER" id="PTHR11334">
    <property type="entry name" value="MAS-RELATED G-PROTEIN COUPLED RECEPTOR"/>
    <property type="match status" value="1"/>
</dbReference>
<evidence type="ECO:0000256" key="3">
    <source>
        <dbReference type="ARBA" id="ARBA00022692"/>
    </source>
</evidence>
<dbReference type="GO" id="GO:0004930">
    <property type="term" value="F:G protein-coupled receptor activity"/>
    <property type="evidence" value="ECO:0007669"/>
    <property type="project" value="UniProtKB-KW"/>
</dbReference>
<accession>A0A6P9CIU8</accession>
<evidence type="ECO:0000256" key="2">
    <source>
        <dbReference type="ARBA" id="ARBA00022475"/>
    </source>
</evidence>
<feature type="transmembrane region" description="Helical" evidence="9">
    <location>
        <begin position="48"/>
        <end position="71"/>
    </location>
</feature>
<evidence type="ECO:0000256" key="6">
    <source>
        <dbReference type="ARBA" id="ARBA00023136"/>
    </source>
</evidence>
<sequence length="325" mass="37387">MGKIGRGKCVGYVQEENGLRKNSTMDAEESSLSFRLLDIAEYNLEEKVLFISLPICIVGFLGNSVILWFLCCRLRIKLNLYFVCVAAANNMLTFSIIAEYIMFFRPLIFNLMFHRVLHVLHLCSHQVSFYIFAVITAERWCIHFFPVWYKQFRPMNFSAIMSFSLWGFTSLVSIVTHFLCSPIAEVHFKDIEKCTISTILLIITQLIFIPSIMFFSLGIWIRIHMKEEVPPLRLDITIVAIVLLYLMLNVPFDLATISMYWVDNIDGYILGSLNTLLESITSAISPFIYLIVGCWKKPKMKSAFEFLEIALSGKTAMLVKTQTQT</sequence>
<dbReference type="GO" id="GO:0005886">
    <property type="term" value="C:plasma membrane"/>
    <property type="evidence" value="ECO:0007669"/>
    <property type="project" value="UniProtKB-SubCell"/>
</dbReference>
<evidence type="ECO:0000313" key="12">
    <source>
        <dbReference type="RefSeq" id="XP_034283182.1"/>
    </source>
</evidence>
<dbReference type="OMA" id="IAAERWC"/>
<keyword evidence="5" id="KW-0297">G-protein coupled receptor</keyword>
<dbReference type="InterPro" id="IPR026234">
    <property type="entry name" value="MRGPCRFAMILY"/>
</dbReference>
<feature type="transmembrane region" description="Helical" evidence="9">
    <location>
        <begin position="78"/>
        <end position="104"/>
    </location>
</feature>
<dbReference type="Proteomes" id="UP001652622">
    <property type="component" value="Unplaced"/>
</dbReference>
<dbReference type="GeneID" id="117671466"/>
<feature type="domain" description="G-protein coupled receptors family 1 profile" evidence="10">
    <location>
        <begin position="62"/>
        <end position="289"/>
    </location>
</feature>
<dbReference type="Gene3D" id="1.20.1070.10">
    <property type="entry name" value="Rhodopsin 7-helix transmembrane proteins"/>
    <property type="match status" value="1"/>
</dbReference>
<protein>
    <submittedName>
        <fullName evidence="12">Mas-related G-protein coupled receptor member D-like isoform X1</fullName>
    </submittedName>
</protein>
<keyword evidence="2" id="KW-1003">Cell membrane</keyword>
<comment type="subcellular location">
    <subcellularLocation>
        <location evidence="1">Cell membrane</location>
        <topology evidence="1">Multi-pass membrane protein</topology>
    </subcellularLocation>
</comment>
<evidence type="ECO:0000259" key="10">
    <source>
        <dbReference type="PROSITE" id="PS50262"/>
    </source>
</evidence>
<evidence type="ECO:0000256" key="7">
    <source>
        <dbReference type="ARBA" id="ARBA00023170"/>
    </source>
</evidence>